<evidence type="ECO:0000313" key="3">
    <source>
        <dbReference type="Proteomes" id="UP000076722"/>
    </source>
</evidence>
<dbReference type="Proteomes" id="UP000076722">
    <property type="component" value="Unassembled WGS sequence"/>
</dbReference>
<proteinExistence type="predicted"/>
<reference evidence="2 3" key="1">
    <citation type="journal article" date="2016" name="Mol. Biol. Evol.">
        <title>Comparative Genomics of Early-Diverging Mushroom-Forming Fungi Provides Insights into the Origins of Lignocellulose Decay Capabilities.</title>
        <authorList>
            <person name="Nagy L.G."/>
            <person name="Riley R."/>
            <person name="Tritt A."/>
            <person name="Adam C."/>
            <person name="Daum C."/>
            <person name="Floudas D."/>
            <person name="Sun H."/>
            <person name="Yadav J.S."/>
            <person name="Pangilinan J."/>
            <person name="Larsson K.H."/>
            <person name="Matsuura K."/>
            <person name="Barry K."/>
            <person name="Labutti K."/>
            <person name="Kuo R."/>
            <person name="Ohm R.A."/>
            <person name="Bhattacharya S.S."/>
            <person name="Shirouzu T."/>
            <person name="Yoshinaga Y."/>
            <person name="Martin F.M."/>
            <person name="Grigoriev I.V."/>
            <person name="Hibbett D.S."/>
        </authorList>
    </citation>
    <scope>NUCLEOTIDE SEQUENCE [LARGE SCALE GENOMIC DNA]</scope>
    <source>
        <strain evidence="2 3">HHB9708</strain>
    </source>
</reference>
<dbReference type="EMBL" id="KV419434">
    <property type="protein sequence ID" value="KZS88736.1"/>
    <property type="molecule type" value="Genomic_DNA"/>
</dbReference>
<name>A0A164PHL2_9AGAM</name>
<feature type="compositionally biased region" description="Polar residues" evidence="1">
    <location>
        <begin position="156"/>
        <end position="175"/>
    </location>
</feature>
<evidence type="ECO:0000256" key="1">
    <source>
        <dbReference type="SAM" id="MobiDB-lite"/>
    </source>
</evidence>
<feature type="region of interest" description="Disordered" evidence="1">
    <location>
        <begin position="155"/>
        <end position="175"/>
    </location>
</feature>
<evidence type="ECO:0000313" key="2">
    <source>
        <dbReference type="EMBL" id="KZS88736.1"/>
    </source>
</evidence>
<sequence length="175" mass="19642">MCDKFDAVFRSRLYLWKISTLSRVCLYSLSEACDFNPDDSIVGRCFVVPFPAVVESSKITNNRSSAMMPRRPSNDDRRHVFNVNIASMNLIVLGYNLDLMSHSVDQVMRNTPALCAMTTFLSRAPGCHDALKTTNNTGPLLFSAPPAHPWKRQLRASRSSYQVASTSKYTSKSPR</sequence>
<keyword evidence="3" id="KW-1185">Reference proteome</keyword>
<accession>A0A164PHL2</accession>
<organism evidence="2 3">
    <name type="scientific">Sistotremastrum niveocremeum HHB9708</name>
    <dbReference type="NCBI Taxonomy" id="1314777"/>
    <lineage>
        <taxon>Eukaryota</taxon>
        <taxon>Fungi</taxon>
        <taxon>Dikarya</taxon>
        <taxon>Basidiomycota</taxon>
        <taxon>Agaricomycotina</taxon>
        <taxon>Agaricomycetes</taxon>
        <taxon>Sistotremastrales</taxon>
        <taxon>Sistotremastraceae</taxon>
        <taxon>Sertulicium</taxon>
        <taxon>Sertulicium niveocremeum</taxon>
    </lineage>
</organism>
<protein>
    <submittedName>
        <fullName evidence="2">Uncharacterized protein</fullName>
    </submittedName>
</protein>
<dbReference type="AlphaFoldDB" id="A0A164PHL2"/>
<gene>
    <name evidence="2" type="ORF">SISNIDRAFT_256686</name>
</gene>